<proteinExistence type="predicted"/>
<dbReference type="InterPro" id="IPR050798">
    <property type="entry name" value="YhaM_exoribonuc/phosphodiest"/>
</dbReference>
<accession>A0A098EAI5</accession>
<protein>
    <submittedName>
        <fullName evidence="3">Putative 3'-5' exoribonuclease YhaM</fullName>
        <ecNumber evidence="3">3.1.-.-</ecNumber>
    </submittedName>
</protein>
<feature type="domain" description="HD/PDEase" evidence="2">
    <location>
        <begin position="172"/>
        <end position="317"/>
    </location>
</feature>
<dbReference type="InterPro" id="IPR006675">
    <property type="entry name" value="HDIG_dom"/>
</dbReference>
<evidence type="ECO:0000259" key="2">
    <source>
        <dbReference type="SMART" id="SM00471"/>
    </source>
</evidence>
<evidence type="ECO:0000313" key="3">
    <source>
        <dbReference type="EMBL" id="CEG12534.1"/>
    </source>
</evidence>
<dbReference type="PANTHER" id="PTHR37294">
    <property type="entry name" value="3'-5' EXORIBONUCLEASE YHAM"/>
    <property type="match status" value="1"/>
</dbReference>
<dbReference type="InterPro" id="IPR004365">
    <property type="entry name" value="NA-bd_OB_tRNA"/>
</dbReference>
<dbReference type="EMBL" id="CCXY01000162">
    <property type="protein sequence ID" value="CEG12534.1"/>
    <property type="molecule type" value="Genomic_DNA"/>
</dbReference>
<dbReference type="GO" id="GO:0031125">
    <property type="term" value="P:rRNA 3'-end processing"/>
    <property type="evidence" value="ECO:0007669"/>
    <property type="project" value="TreeGrafter"/>
</dbReference>
<dbReference type="SMART" id="SM00471">
    <property type="entry name" value="HDc"/>
    <property type="match status" value="1"/>
</dbReference>
<organism evidence="3">
    <name type="scientific">groundwater metagenome</name>
    <dbReference type="NCBI Taxonomy" id="717931"/>
    <lineage>
        <taxon>unclassified sequences</taxon>
        <taxon>metagenomes</taxon>
        <taxon>ecological metagenomes</taxon>
    </lineage>
</organism>
<dbReference type="GO" id="GO:0003676">
    <property type="term" value="F:nucleic acid binding"/>
    <property type="evidence" value="ECO:0007669"/>
    <property type="project" value="InterPro"/>
</dbReference>
<dbReference type="PANTHER" id="PTHR37294:SF1">
    <property type="entry name" value="3'-5' EXORIBONUCLEASE YHAM"/>
    <property type="match status" value="1"/>
</dbReference>
<dbReference type="InterPro" id="IPR012340">
    <property type="entry name" value="NA-bd_OB-fold"/>
</dbReference>
<dbReference type="SUPFAM" id="SSF109604">
    <property type="entry name" value="HD-domain/PDEase-like"/>
    <property type="match status" value="1"/>
</dbReference>
<dbReference type="Pfam" id="PF01336">
    <property type="entry name" value="tRNA_anti-codon"/>
    <property type="match status" value="1"/>
</dbReference>
<dbReference type="SUPFAM" id="SSF50249">
    <property type="entry name" value="Nucleic acid-binding proteins"/>
    <property type="match status" value="1"/>
</dbReference>
<dbReference type="CDD" id="cd00077">
    <property type="entry name" value="HDc"/>
    <property type="match status" value="1"/>
</dbReference>
<dbReference type="NCBIfam" id="TIGR00277">
    <property type="entry name" value="HDIG"/>
    <property type="match status" value="1"/>
</dbReference>
<keyword evidence="1 3" id="KW-0378">Hydrolase</keyword>
<dbReference type="GO" id="GO:0016787">
    <property type="term" value="F:hydrolase activity"/>
    <property type="evidence" value="ECO:0007669"/>
    <property type="project" value="UniProtKB-KW"/>
</dbReference>
<evidence type="ECO:0000256" key="1">
    <source>
        <dbReference type="ARBA" id="ARBA00022801"/>
    </source>
</evidence>
<reference evidence="3" key="1">
    <citation type="submission" date="2014-09" db="EMBL/GenBank/DDBJ databases">
        <authorList>
            <person name="Probst J Alexander"/>
        </authorList>
    </citation>
    <scope>NUCLEOTIDE SEQUENCE</scope>
</reference>
<sequence>MEKNFIRDIKNLKAGSKVEGFFAVGKKDTLQSYKNKPGYYFKIDISDKTGNIKATFWGREIKEKVEEIYNSFNNGDVVFVSGNTNLFNNEPEIHTNQSEGILRKAAENEYNAADFLPSTNQNIEEMEKEFGKTIDEIKNKFLKELLLKFFDDKDFIEKFKKWPGAMKYHHACVGGLMEHTLEVVRLCKAICDIHPTGMNKDLTIAGAILHDIGKIETITVRATGYPLDDNAEDVLRGHISIAEEMLIKEIGKINEGAKNEDEKFPEILKHKLLHIILSHHGNPEQGSVIEPAIPEAAAVYAADYFSSSVTQYIRAINDDTGKTKTKYVYPIKRVYIEKNDGIK</sequence>
<dbReference type="EC" id="3.1.-.-" evidence="3"/>
<dbReference type="AlphaFoldDB" id="A0A098EAI5"/>
<dbReference type="InterPro" id="IPR003607">
    <property type="entry name" value="HD/PDEase_dom"/>
</dbReference>
<dbReference type="Gene3D" id="2.40.50.140">
    <property type="entry name" value="Nucleic acid-binding proteins"/>
    <property type="match status" value="1"/>
</dbReference>
<dbReference type="Pfam" id="PF01966">
    <property type="entry name" value="HD"/>
    <property type="match status" value="1"/>
</dbReference>
<dbReference type="InterPro" id="IPR006674">
    <property type="entry name" value="HD_domain"/>
</dbReference>
<dbReference type="Gene3D" id="1.10.3210.10">
    <property type="entry name" value="Hypothetical protein af1432"/>
    <property type="match status" value="1"/>
</dbReference>
<gene>
    <name evidence="3" type="ORF">MSIBF_A2440002</name>
</gene>
<name>A0A098EAI5_9ZZZZ</name>